<feature type="compositionally biased region" description="Basic and acidic residues" evidence="1">
    <location>
        <begin position="24"/>
        <end position="37"/>
    </location>
</feature>
<feature type="compositionally biased region" description="Basic and acidic residues" evidence="1">
    <location>
        <begin position="195"/>
        <end position="206"/>
    </location>
</feature>
<feature type="region of interest" description="Disordered" evidence="1">
    <location>
        <begin position="1"/>
        <end position="240"/>
    </location>
</feature>
<feature type="compositionally biased region" description="Polar residues" evidence="1">
    <location>
        <begin position="124"/>
        <end position="136"/>
    </location>
</feature>
<feature type="compositionally biased region" description="Low complexity" evidence="1">
    <location>
        <begin position="84"/>
        <end position="94"/>
    </location>
</feature>
<feature type="region of interest" description="Disordered" evidence="1">
    <location>
        <begin position="427"/>
        <end position="446"/>
    </location>
</feature>
<dbReference type="EMBL" id="CCBP010000457">
    <property type="protein sequence ID" value="CDO77558.1"/>
    <property type="molecule type" value="Genomic_DNA"/>
</dbReference>
<comment type="caution">
    <text evidence="2">The sequence shown here is derived from an EMBL/GenBank/DDBJ whole genome shotgun (WGS) entry which is preliminary data.</text>
</comment>
<evidence type="ECO:0000313" key="2">
    <source>
        <dbReference type="EMBL" id="CDO77558.1"/>
    </source>
</evidence>
<proteinExistence type="predicted"/>
<evidence type="ECO:0000256" key="1">
    <source>
        <dbReference type="SAM" id="MobiDB-lite"/>
    </source>
</evidence>
<feature type="region of interest" description="Disordered" evidence="1">
    <location>
        <begin position="390"/>
        <end position="411"/>
    </location>
</feature>
<gene>
    <name evidence="2" type="ORF">BN946_scf184912.g57</name>
</gene>
<evidence type="ECO:0008006" key="4">
    <source>
        <dbReference type="Google" id="ProtNLM"/>
    </source>
</evidence>
<name>A0A060SYC5_PYCCI</name>
<organism evidence="2 3">
    <name type="scientific">Pycnoporus cinnabarinus</name>
    <name type="common">Cinnabar-red polypore</name>
    <name type="synonym">Trametes cinnabarina</name>
    <dbReference type="NCBI Taxonomy" id="5643"/>
    <lineage>
        <taxon>Eukaryota</taxon>
        <taxon>Fungi</taxon>
        <taxon>Dikarya</taxon>
        <taxon>Basidiomycota</taxon>
        <taxon>Agaricomycotina</taxon>
        <taxon>Agaricomycetes</taxon>
        <taxon>Polyporales</taxon>
        <taxon>Polyporaceae</taxon>
        <taxon>Trametes</taxon>
    </lineage>
</organism>
<dbReference type="Proteomes" id="UP000029665">
    <property type="component" value="Unassembled WGS sequence"/>
</dbReference>
<sequence length="742" mass="81020">MRATSGANEAGSPPQTLGSPIQLRTEKPLPEKRRSAETVRAPQSPPAAHQQRVISSESAVPTRPVKLLTERQLEKLSATKGIVAPSATGASAAASRKRHEQQYQSQHPQQPIPIERTPPPQSAPLPTQQENGSSSAGGVRIGNMDATTPRKKRSKETPDPFLVSSEEVPHSPPLSPRSLRAPDEYAQARTRRRGKALEKSRPEGIKSVEPAADPTPEPDPAQDSTVNASHPAEHAPDPALEEEKEATFYPLAQHLTHPALLGHLLDYLAFNDWLALSNVSKDVRERLREERDLSERVLERFLRTVGYKRWAWGVGEEVVLTLTDLNAYMHGVSLPPHQFARYADAYLQTANRERDRTQRALIQSLQAACRSYTRVVLRLRAQAEAEALAASASGVAPPTSPQRGRGLPSIKSTTSVNNVLIAKKSFSRSSSRAPSPTSSYSHSHSYSNTHARSASAAVSIGGGGSNGGAFNSPLFRLRRAPLLQVFVPSPEGDWLSDASVLECERELERAGVLPLLRPGDVVWDTAVGDEGNVGRMVWDGSYLIDLDYTYSRVGDLPKYLPTLAFPPSYFHRVVRTMGNGNPICHIDIAPWSEEIAANLQLLQDRTKTETPQGGHHMVVRWVHRSSFTIRPPPAGKPLRVAVPRDVGPGPGPGGAWFIDPGWYGTVVVEAEGTNEGLADLQARCRGAFPPRVAGAATTAGMSPDRAEREEAQKCVFRILREKSRPGEIWIKTVTDKERLLPP</sequence>
<feature type="compositionally biased region" description="Low complexity" evidence="1">
    <location>
        <begin position="102"/>
        <end position="113"/>
    </location>
</feature>
<keyword evidence="3" id="KW-1185">Reference proteome</keyword>
<dbReference type="STRING" id="5643.A0A060SYC5"/>
<protein>
    <recommendedName>
        <fullName evidence="4">F-box domain-containing protein</fullName>
    </recommendedName>
</protein>
<dbReference type="HOGENOM" id="CLU_022144_1_0_1"/>
<dbReference type="OrthoDB" id="3365519at2759"/>
<evidence type="ECO:0000313" key="3">
    <source>
        <dbReference type="Proteomes" id="UP000029665"/>
    </source>
</evidence>
<accession>A0A060SYC5</accession>
<dbReference type="AlphaFoldDB" id="A0A060SYC5"/>
<reference evidence="2" key="1">
    <citation type="submission" date="2014-01" db="EMBL/GenBank/DDBJ databases">
        <title>The genome of the white-rot fungus Pycnoporus cinnabarinus: a basidiomycete model with a versatile arsenal for lignocellulosic biomass breakdown.</title>
        <authorList>
            <person name="Levasseur A."/>
            <person name="Lomascolo A."/>
            <person name="Ruiz-Duenas F.J."/>
            <person name="Uzan E."/>
            <person name="Piumi F."/>
            <person name="Kues U."/>
            <person name="Ram A.F.J."/>
            <person name="Murat C."/>
            <person name="Haon M."/>
            <person name="Benoit I."/>
            <person name="Arfi Y."/>
            <person name="Chevret D."/>
            <person name="Drula E."/>
            <person name="Kwon M.J."/>
            <person name="Gouret P."/>
            <person name="Lesage-Meessen L."/>
            <person name="Lombard V."/>
            <person name="Mariette J."/>
            <person name="Noirot C."/>
            <person name="Park J."/>
            <person name="Patyshakuliyeva A."/>
            <person name="Wieneger R.A.B."/>
            <person name="Wosten H.A.B."/>
            <person name="Martin F."/>
            <person name="Coutinho P.M."/>
            <person name="de Vries R."/>
            <person name="Martinez A.T."/>
            <person name="Klopp C."/>
            <person name="Pontarotti P."/>
            <person name="Henrissat B."/>
            <person name="Record E."/>
        </authorList>
    </citation>
    <scope>NUCLEOTIDE SEQUENCE [LARGE SCALE GENOMIC DNA]</scope>
    <source>
        <strain evidence="2">BRFM137</strain>
    </source>
</reference>